<comment type="caution">
    <text evidence="2">The sequence shown here is derived from an EMBL/GenBank/DDBJ whole genome shotgun (WGS) entry which is preliminary data.</text>
</comment>
<evidence type="ECO:0000313" key="3">
    <source>
        <dbReference type="Proteomes" id="UP001595912"/>
    </source>
</evidence>
<evidence type="ECO:0000313" key="2">
    <source>
        <dbReference type="EMBL" id="MFC5004123.1"/>
    </source>
</evidence>
<dbReference type="Gene3D" id="3.60.40.10">
    <property type="entry name" value="PPM-type phosphatase domain"/>
    <property type="match status" value="1"/>
</dbReference>
<dbReference type="EMBL" id="JBHSIU010000054">
    <property type="protein sequence ID" value="MFC5004123.1"/>
    <property type="molecule type" value="Genomic_DNA"/>
</dbReference>
<reference evidence="3" key="1">
    <citation type="journal article" date="2019" name="Int. J. Syst. Evol. Microbiol.">
        <title>The Global Catalogue of Microorganisms (GCM) 10K type strain sequencing project: providing services to taxonomists for standard genome sequencing and annotation.</title>
        <authorList>
            <consortium name="The Broad Institute Genomics Platform"/>
            <consortium name="The Broad Institute Genome Sequencing Center for Infectious Disease"/>
            <person name="Wu L."/>
            <person name="Ma J."/>
        </authorList>
    </citation>
    <scope>NUCLEOTIDE SEQUENCE [LARGE SCALE GENOMIC DNA]</scope>
    <source>
        <strain evidence="3">CGMCC 4.7152</strain>
    </source>
</reference>
<dbReference type="InterPro" id="IPR039248">
    <property type="entry name" value="Ptase_RsbX"/>
</dbReference>
<name>A0ABV9W6I7_9ACTN</name>
<dbReference type="InterPro" id="IPR036890">
    <property type="entry name" value="HATPase_C_sf"/>
</dbReference>
<dbReference type="PANTHER" id="PTHR35801:SF1">
    <property type="entry name" value="PHOSPHOSERINE PHOSPHATASE RSBX"/>
    <property type="match status" value="1"/>
</dbReference>
<sequence length="340" mass="34716">MGTVTPPDLVPLVEELGWIPVDEAGAAGVARRVAVDCARRLGFSEERTGEVAIVAAELASNLHRHADVGSLSVRCLRAGPVGGVELVAVDSGPGMADMIFSGADGTSTAGTLGIGLGAVRRLSSHSGGYSLPGRGTVLAAQLWPGRDAVGTPVVAGLTRPIAGEAVCGDRWAAQERDGALLLLVADGLGHGSLAAAAANAVVDAFLASELDAPAAIVQHLHRVVSHTRGAAVSVVRVDGAAVRFAGLGNVAGTIAFPDGARRSMVSMPGIVGHQSRGVREFGYELPPEAVVVLHSDGVSDRWSLKDYPGLSRQDPLLIAGTLLRDAGVRRDDACVAVVRP</sequence>
<dbReference type="InterPro" id="IPR001932">
    <property type="entry name" value="PPM-type_phosphatase-like_dom"/>
</dbReference>
<organism evidence="2 3">
    <name type="scientific">Dactylosporangium cerinum</name>
    <dbReference type="NCBI Taxonomy" id="1434730"/>
    <lineage>
        <taxon>Bacteria</taxon>
        <taxon>Bacillati</taxon>
        <taxon>Actinomycetota</taxon>
        <taxon>Actinomycetes</taxon>
        <taxon>Micromonosporales</taxon>
        <taxon>Micromonosporaceae</taxon>
        <taxon>Dactylosporangium</taxon>
    </lineage>
</organism>
<dbReference type="InterPro" id="IPR036457">
    <property type="entry name" value="PPM-type-like_dom_sf"/>
</dbReference>
<dbReference type="Pfam" id="PF07228">
    <property type="entry name" value="SpoIIE"/>
    <property type="match status" value="1"/>
</dbReference>
<dbReference type="Pfam" id="PF13581">
    <property type="entry name" value="HATPase_c_2"/>
    <property type="match status" value="1"/>
</dbReference>
<dbReference type="SMART" id="SM00331">
    <property type="entry name" value="PP2C_SIG"/>
    <property type="match status" value="1"/>
</dbReference>
<dbReference type="SUPFAM" id="SSF81606">
    <property type="entry name" value="PP2C-like"/>
    <property type="match status" value="1"/>
</dbReference>
<dbReference type="Proteomes" id="UP001595912">
    <property type="component" value="Unassembled WGS sequence"/>
</dbReference>
<dbReference type="InterPro" id="IPR003594">
    <property type="entry name" value="HATPase_dom"/>
</dbReference>
<proteinExistence type="predicted"/>
<dbReference type="SUPFAM" id="SSF55874">
    <property type="entry name" value="ATPase domain of HSP90 chaperone/DNA topoisomerase II/histidine kinase"/>
    <property type="match status" value="1"/>
</dbReference>
<keyword evidence="3" id="KW-1185">Reference proteome</keyword>
<dbReference type="PANTHER" id="PTHR35801">
    <property type="entry name" value="PHOSPHOSERINE PHOSPHATASE RSBX"/>
    <property type="match status" value="1"/>
</dbReference>
<protein>
    <submittedName>
        <fullName evidence="2">SpoIIE family protein phosphatase</fullName>
    </submittedName>
</protein>
<feature type="domain" description="PPM-type phosphatase" evidence="1">
    <location>
        <begin position="151"/>
        <end position="340"/>
    </location>
</feature>
<evidence type="ECO:0000259" key="1">
    <source>
        <dbReference type="SMART" id="SM00331"/>
    </source>
</evidence>
<dbReference type="Gene3D" id="3.30.565.10">
    <property type="entry name" value="Histidine kinase-like ATPase, C-terminal domain"/>
    <property type="match status" value="1"/>
</dbReference>
<gene>
    <name evidence="2" type="ORF">ACFPIJ_40650</name>
</gene>
<accession>A0ABV9W6I7</accession>
<dbReference type="RefSeq" id="WP_380123668.1">
    <property type="nucleotide sequence ID" value="NZ_JBHSIU010000054.1"/>
</dbReference>